<sequence length="63" mass="7623">MDLQTRKLNLIIYLAQLKDESFLDKIEEYILSNLEKEDHPKIFPFSIENLINRIEKSEDDFQH</sequence>
<proteinExistence type="predicted"/>
<organism evidence="1 2">
    <name type="scientific">Chryseobacterium indicum</name>
    <dbReference type="NCBI Taxonomy" id="2766954"/>
    <lineage>
        <taxon>Bacteria</taxon>
        <taxon>Pseudomonadati</taxon>
        <taxon>Bacteroidota</taxon>
        <taxon>Flavobacteriia</taxon>
        <taxon>Flavobacteriales</taxon>
        <taxon>Weeksellaceae</taxon>
        <taxon>Chryseobacterium group</taxon>
        <taxon>Chryseobacterium</taxon>
    </lineage>
</organism>
<comment type="caution">
    <text evidence="1">The sequence shown here is derived from an EMBL/GenBank/DDBJ whole genome shotgun (WGS) entry which is preliminary data.</text>
</comment>
<protein>
    <submittedName>
        <fullName evidence="1">Uncharacterized protein</fullName>
    </submittedName>
</protein>
<keyword evidence="2" id="KW-1185">Reference proteome</keyword>
<gene>
    <name evidence="1" type="ORF">H9Q08_10090</name>
</gene>
<evidence type="ECO:0000313" key="1">
    <source>
        <dbReference type="EMBL" id="MCF2219658.1"/>
    </source>
</evidence>
<evidence type="ECO:0000313" key="2">
    <source>
        <dbReference type="Proteomes" id="UP001430374"/>
    </source>
</evidence>
<dbReference type="Proteomes" id="UP001430374">
    <property type="component" value="Unassembled WGS sequence"/>
</dbReference>
<reference evidence="1" key="1">
    <citation type="submission" date="2021-08" db="EMBL/GenBank/DDBJ databases">
        <title>Complete genome sequence of Chryseobacterium sp strain PS-8.</title>
        <authorList>
            <person name="Das S.K."/>
        </authorList>
    </citation>
    <scope>NUCLEOTIDE SEQUENCE</scope>
    <source>
        <strain evidence="1">PS-8</strain>
    </source>
</reference>
<name>A0ABS9C774_9FLAO</name>
<dbReference type="EMBL" id="JACSGT010000001">
    <property type="protein sequence ID" value="MCF2219658.1"/>
    <property type="molecule type" value="Genomic_DNA"/>
</dbReference>
<dbReference type="RefSeq" id="WP_235131239.1">
    <property type="nucleotide sequence ID" value="NZ_JACSGT010000001.1"/>
</dbReference>
<accession>A0ABS9C774</accession>